<feature type="region of interest" description="Disordered" evidence="2">
    <location>
        <begin position="1"/>
        <end position="34"/>
    </location>
</feature>
<sequence>MTDPTTTSAPTGTPTKPRRWRLATRPTGWPTPDDFELAESSVPDLADGQIRVRNTVLSVDPYMRGRMSAAKSYAAPYEVGEAMTGGAVGVVEESRADGFAAGDHVLHGLGWREVAVVDESAARTVDVDAPESAYLGDSYDNALAEAFNSLFKAELVRNRGPWKNVDDREIAVAEYIDWFNYRRLHGEIGMVPPAEHEENH</sequence>
<name>A0A941HZ31_9MICO</name>
<feature type="compositionally biased region" description="Low complexity" evidence="2">
    <location>
        <begin position="1"/>
        <end position="15"/>
    </location>
</feature>
<dbReference type="AlphaFoldDB" id="A0A941HZ31"/>
<evidence type="ECO:0000259" key="4">
    <source>
        <dbReference type="Pfam" id="PF16884"/>
    </source>
</evidence>
<evidence type="ECO:0000259" key="3">
    <source>
        <dbReference type="Pfam" id="PF13683"/>
    </source>
</evidence>
<dbReference type="InterPro" id="IPR012337">
    <property type="entry name" value="RNaseH-like_sf"/>
</dbReference>
<evidence type="ECO:0000256" key="2">
    <source>
        <dbReference type="SAM" id="MobiDB-lite"/>
    </source>
</evidence>
<evidence type="ECO:0000313" key="6">
    <source>
        <dbReference type="Proteomes" id="UP000677016"/>
    </source>
</evidence>
<comment type="caution">
    <text evidence="5">The sequence shown here is derived from an EMBL/GenBank/DDBJ whole genome shotgun (WGS) entry which is preliminary data.</text>
</comment>
<dbReference type="Proteomes" id="UP000677016">
    <property type="component" value="Unassembled WGS sequence"/>
</dbReference>
<protein>
    <submittedName>
        <fullName evidence="5">Integrase core domain-containing protein</fullName>
    </submittedName>
</protein>
<dbReference type="Pfam" id="PF16884">
    <property type="entry name" value="ADH_N_2"/>
    <property type="match status" value="1"/>
</dbReference>
<dbReference type="SUPFAM" id="SSF50129">
    <property type="entry name" value="GroES-like"/>
    <property type="match status" value="1"/>
</dbReference>
<gene>
    <name evidence="5" type="ORF">KC207_00720</name>
</gene>
<dbReference type="Pfam" id="PF13683">
    <property type="entry name" value="rve_3"/>
    <property type="match status" value="1"/>
</dbReference>
<dbReference type="GO" id="GO:0015074">
    <property type="term" value="P:DNA integration"/>
    <property type="evidence" value="ECO:0007669"/>
    <property type="project" value="InterPro"/>
</dbReference>
<evidence type="ECO:0000256" key="1">
    <source>
        <dbReference type="ARBA" id="ARBA00023002"/>
    </source>
</evidence>
<organism evidence="5 6">
    <name type="scientific">Phycicoccus avicenniae</name>
    <dbReference type="NCBI Taxonomy" id="2828860"/>
    <lineage>
        <taxon>Bacteria</taxon>
        <taxon>Bacillati</taxon>
        <taxon>Actinomycetota</taxon>
        <taxon>Actinomycetes</taxon>
        <taxon>Micrococcales</taxon>
        <taxon>Intrasporangiaceae</taxon>
        <taxon>Phycicoccus</taxon>
    </lineage>
</organism>
<keyword evidence="6" id="KW-1185">Reference proteome</keyword>
<dbReference type="InterPro" id="IPR041694">
    <property type="entry name" value="ADH_N_2"/>
</dbReference>
<dbReference type="InterPro" id="IPR001584">
    <property type="entry name" value="Integrase_cat-core"/>
</dbReference>
<dbReference type="PANTHER" id="PTHR43205:SF7">
    <property type="entry name" value="PROSTAGLANDIN REDUCTASE 1"/>
    <property type="match status" value="1"/>
</dbReference>
<reference evidence="5" key="1">
    <citation type="submission" date="2021-04" db="EMBL/GenBank/DDBJ databases">
        <title>Phycicoccus avicenniae sp. nov., a novel endophytic actinomycetes isolated from branch of Avicennia mariana.</title>
        <authorList>
            <person name="Tuo L."/>
        </authorList>
    </citation>
    <scope>NUCLEOTIDE SEQUENCE</scope>
    <source>
        <strain evidence="5">BSK3Z-2</strain>
    </source>
</reference>
<keyword evidence="1" id="KW-0560">Oxidoreductase</keyword>
<dbReference type="GO" id="GO:0016628">
    <property type="term" value="F:oxidoreductase activity, acting on the CH-CH group of donors, NAD or NADP as acceptor"/>
    <property type="evidence" value="ECO:0007669"/>
    <property type="project" value="InterPro"/>
</dbReference>
<feature type="domain" description="Integrase catalytic" evidence="3">
    <location>
        <begin position="136"/>
        <end position="193"/>
    </location>
</feature>
<proteinExistence type="predicted"/>
<evidence type="ECO:0000313" key="5">
    <source>
        <dbReference type="EMBL" id="MBR7741816.1"/>
    </source>
</evidence>
<feature type="domain" description="Oxidoreductase N-terminal" evidence="4">
    <location>
        <begin position="18"/>
        <end position="123"/>
    </location>
</feature>
<dbReference type="InterPro" id="IPR011032">
    <property type="entry name" value="GroES-like_sf"/>
</dbReference>
<dbReference type="EMBL" id="JAGSNF010000001">
    <property type="protein sequence ID" value="MBR7741816.1"/>
    <property type="molecule type" value="Genomic_DNA"/>
</dbReference>
<dbReference type="InterPro" id="IPR045010">
    <property type="entry name" value="MDR_fam"/>
</dbReference>
<dbReference type="SUPFAM" id="SSF53098">
    <property type="entry name" value="Ribonuclease H-like"/>
    <property type="match status" value="1"/>
</dbReference>
<dbReference type="Gene3D" id="3.90.180.10">
    <property type="entry name" value="Medium-chain alcohol dehydrogenases, catalytic domain"/>
    <property type="match status" value="1"/>
</dbReference>
<accession>A0A941HZ31</accession>
<dbReference type="PANTHER" id="PTHR43205">
    <property type="entry name" value="PROSTAGLANDIN REDUCTASE"/>
    <property type="match status" value="1"/>
</dbReference>